<dbReference type="EMBL" id="DVHN01000116">
    <property type="protein sequence ID" value="HIR89062.1"/>
    <property type="molecule type" value="Genomic_DNA"/>
</dbReference>
<gene>
    <name evidence="8" type="ORF">IAC96_08945</name>
</gene>
<feature type="transmembrane region" description="Helical" evidence="6">
    <location>
        <begin position="9"/>
        <end position="31"/>
    </location>
</feature>
<dbReference type="InterPro" id="IPR003740">
    <property type="entry name" value="YitT"/>
</dbReference>
<dbReference type="Pfam" id="PF02588">
    <property type="entry name" value="YitT_membrane"/>
    <property type="match status" value="1"/>
</dbReference>
<dbReference type="PANTHER" id="PTHR33545:SF5">
    <property type="entry name" value="UPF0750 MEMBRANE PROTEIN YITT"/>
    <property type="match status" value="1"/>
</dbReference>
<organism evidence="8 9">
    <name type="scientific">Candidatus Fimimorpha faecalis</name>
    <dbReference type="NCBI Taxonomy" id="2840824"/>
    <lineage>
        <taxon>Bacteria</taxon>
        <taxon>Bacillati</taxon>
        <taxon>Bacillota</taxon>
        <taxon>Clostridia</taxon>
        <taxon>Eubacteriales</taxon>
        <taxon>Candidatus Fimimorpha</taxon>
    </lineage>
</organism>
<dbReference type="InterPro" id="IPR015867">
    <property type="entry name" value="N-reg_PII/ATP_PRibTrfase_C"/>
</dbReference>
<dbReference type="GO" id="GO:0005886">
    <property type="term" value="C:plasma membrane"/>
    <property type="evidence" value="ECO:0007669"/>
    <property type="project" value="UniProtKB-SubCell"/>
</dbReference>
<evidence type="ECO:0000256" key="5">
    <source>
        <dbReference type="ARBA" id="ARBA00023136"/>
    </source>
</evidence>
<dbReference type="InterPro" id="IPR051461">
    <property type="entry name" value="UPF0750_membrane"/>
</dbReference>
<feature type="transmembrane region" description="Helical" evidence="6">
    <location>
        <begin position="51"/>
        <end position="72"/>
    </location>
</feature>
<evidence type="ECO:0000313" key="9">
    <source>
        <dbReference type="Proteomes" id="UP000824201"/>
    </source>
</evidence>
<proteinExistence type="predicted"/>
<dbReference type="Gene3D" id="3.30.70.120">
    <property type="match status" value="1"/>
</dbReference>
<evidence type="ECO:0000256" key="1">
    <source>
        <dbReference type="ARBA" id="ARBA00004651"/>
    </source>
</evidence>
<feature type="domain" description="DUF2179" evidence="7">
    <location>
        <begin position="224"/>
        <end position="278"/>
    </location>
</feature>
<sequence>MDKKKIKDILVDWIFDIIGGICYSIGVYTFAKMANFAPGGISGLALILNHLWGTPIGLTILILNIPLVLISYKVVGKRFLFKTARTMLVCTFFLDIVFPYTPAYTGNPLLAALYYGIFLGTSLTIFYMRGSSSGGTDLLTMTIKKFRPYLSLGAVTLTIDLFIISLGWIVFGDVDSALYGLAGTGVASLVINKVMYGADVGKMAVIITLDGQGVADEISSKIRRGSTVINAKGSYTKLERDVLLCACSKSQAYIVKKAVFDVDPKAFVMFTETSEVFGEGFISTLDNA</sequence>
<dbReference type="PIRSF" id="PIRSF006483">
    <property type="entry name" value="Membrane_protein_YitT"/>
    <property type="match status" value="1"/>
</dbReference>
<dbReference type="AlphaFoldDB" id="A0A9D1EEP9"/>
<name>A0A9D1EEP9_9FIRM</name>
<dbReference type="InterPro" id="IPR019264">
    <property type="entry name" value="DUF2179"/>
</dbReference>
<keyword evidence="4 6" id="KW-1133">Transmembrane helix</keyword>
<feature type="transmembrane region" description="Helical" evidence="6">
    <location>
        <begin position="149"/>
        <end position="171"/>
    </location>
</feature>
<evidence type="ECO:0000256" key="6">
    <source>
        <dbReference type="SAM" id="Phobius"/>
    </source>
</evidence>
<evidence type="ECO:0000256" key="2">
    <source>
        <dbReference type="ARBA" id="ARBA00022475"/>
    </source>
</evidence>
<dbReference type="CDD" id="cd16380">
    <property type="entry name" value="YitT_C"/>
    <property type="match status" value="1"/>
</dbReference>
<keyword evidence="3 6" id="KW-0812">Transmembrane</keyword>
<dbReference type="Pfam" id="PF10035">
    <property type="entry name" value="DUF2179"/>
    <property type="match status" value="1"/>
</dbReference>
<feature type="transmembrane region" description="Helical" evidence="6">
    <location>
        <begin position="177"/>
        <end position="196"/>
    </location>
</feature>
<reference evidence="8" key="1">
    <citation type="submission" date="2020-10" db="EMBL/GenBank/DDBJ databases">
        <authorList>
            <person name="Gilroy R."/>
        </authorList>
    </citation>
    <scope>NUCLEOTIDE SEQUENCE</scope>
    <source>
        <strain evidence="8">ChiW13-3771</strain>
    </source>
</reference>
<keyword evidence="5 6" id="KW-0472">Membrane</keyword>
<dbReference type="Proteomes" id="UP000824201">
    <property type="component" value="Unassembled WGS sequence"/>
</dbReference>
<evidence type="ECO:0000256" key="4">
    <source>
        <dbReference type="ARBA" id="ARBA00022989"/>
    </source>
</evidence>
<feature type="transmembrane region" description="Helical" evidence="6">
    <location>
        <begin position="84"/>
        <end position="103"/>
    </location>
</feature>
<reference evidence="8" key="2">
    <citation type="journal article" date="2021" name="PeerJ">
        <title>Extensive microbial diversity within the chicken gut microbiome revealed by metagenomics and culture.</title>
        <authorList>
            <person name="Gilroy R."/>
            <person name="Ravi A."/>
            <person name="Getino M."/>
            <person name="Pursley I."/>
            <person name="Horton D.L."/>
            <person name="Alikhan N.F."/>
            <person name="Baker D."/>
            <person name="Gharbi K."/>
            <person name="Hall N."/>
            <person name="Watson M."/>
            <person name="Adriaenssens E.M."/>
            <person name="Foster-Nyarko E."/>
            <person name="Jarju S."/>
            <person name="Secka A."/>
            <person name="Antonio M."/>
            <person name="Oren A."/>
            <person name="Chaudhuri R.R."/>
            <person name="La Ragione R."/>
            <person name="Hildebrand F."/>
            <person name="Pallen M.J."/>
        </authorList>
    </citation>
    <scope>NUCLEOTIDE SEQUENCE</scope>
    <source>
        <strain evidence="8">ChiW13-3771</strain>
    </source>
</reference>
<protein>
    <submittedName>
        <fullName evidence="8">YitT family protein</fullName>
    </submittedName>
</protein>
<evidence type="ECO:0000259" key="7">
    <source>
        <dbReference type="Pfam" id="PF10035"/>
    </source>
</evidence>
<keyword evidence="2" id="KW-1003">Cell membrane</keyword>
<comment type="subcellular location">
    <subcellularLocation>
        <location evidence="1">Cell membrane</location>
        <topology evidence="1">Multi-pass membrane protein</topology>
    </subcellularLocation>
</comment>
<evidence type="ECO:0000256" key="3">
    <source>
        <dbReference type="ARBA" id="ARBA00022692"/>
    </source>
</evidence>
<feature type="transmembrane region" description="Helical" evidence="6">
    <location>
        <begin position="109"/>
        <end position="128"/>
    </location>
</feature>
<dbReference type="PANTHER" id="PTHR33545">
    <property type="entry name" value="UPF0750 MEMBRANE PROTEIN YITT-RELATED"/>
    <property type="match status" value="1"/>
</dbReference>
<evidence type="ECO:0000313" key="8">
    <source>
        <dbReference type="EMBL" id="HIR89062.1"/>
    </source>
</evidence>
<comment type="caution">
    <text evidence="8">The sequence shown here is derived from an EMBL/GenBank/DDBJ whole genome shotgun (WGS) entry which is preliminary data.</text>
</comment>
<accession>A0A9D1EEP9</accession>